<feature type="transmembrane region" description="Helical" evidence="1">
    <location>
        <begin position="91"/>
        <end position="109"/>
    </location>
</feature>
<organism evidence="2 3">
    <name type="scientific">Pedobacter rhodius</name>
    <dbReference type="NCBI Taxonomy" id="3004098"/>
    <lineage>
        <taxon>Bacteria</taxon>
        <taxon>Pseudomonadati</taxon>
        <taxon>Bacteroidota</taxon>
        <taxon>Sphingobacteriia</taxon>
        <taxon>Sphingobacteriales</taxon>
        <taxon>Sphingobacteriaceae</taxon>
        <taxon>Pedobacter</taxon>
    </lineage>
</organism>
<proteinExistence type="predicted"/>
<protein>
    <recommendedName>
        <fullName evidence="4">Lycopene cyclase domain-containing protein</fullName>
    </recommendedName>
</protein>
<keyword evidence="1" id="KW-1133">Transmembrane helix</keyword>
<dbReference type="InterPro" id="IPR046487">
    <property type="entry name" value="DUF6580"/>
</dbReference>
<dbReference type="Pfam" id="PF20221">
    <property type="entry name" value="DUF6580"/>
    <property type="match status" value="1"/>
</dbReference>
<dbReference type="RefSeq" id="WP_269414642.1">
    <property type="nucleotide sequence ID" value="NZ_JAPWGL010000002.1"/>
</dbReference>
<evidence type="ECO:0008006" key="4">
    <source>
        <dbReference type="Google" id="ProtNLM"/>
    </source>
</evidence>
<dbReference type="Proteomes" id="UP001144341">
    <property type="component" value="Unassembled WGS sequence"/>
</dbReference>
<gene>
    <name evidence="2" type="ORF">O0931_05930</name>
</gene>
<evidence type="ECO:0000256" key="1">
    <source>
        <dbReference type="SAM" id="Phobius"/>
    </source>
</evidence>
<dbReference type="EMBL" id="JAPWGL010000002">
    <property type="protein sequence ID" value="MCZ4222833.1"/>
    <property type="molecule type" value="Genomic_DNA"/>
</dbReference>
<feature type="transmembrane region" description="Helical" evidence="1">
    <location>
        <begin position="114"/>
        <end position="131"/>
    </location>
</feature>
<feature type="transmembrane region" description="Helical" evidence="1">
    <location>
        <begin position="34"/>
        <end position="53"/>
    </location>
</feature>
<accession>A0ABT4KV71</accession>
<name>A0ABT4KV71_9SPHI</name>
<sequence>MAHLKFNPRTLVLLLMILALTAFRLLVTFNSDELKFANFSSIGAVALFGGAYFKDNLKAFSFPLLSLFLSDFVLSTTIFSKYSNGFLYEGWYWVYLAFALMVLVGRVMLKNINIVNLLASTLVIVLIHWIVTDFPIWFKNPAYTQDLAGFWLVLEKAIPFEIRFLEGTIIYGALLFGAFEILKAKYPVLKLQTQKI</sequence>
<feature type="transmembrane region" description="Helical" evidence="1">
    <location>
        <begin position="162"/>
        <end position="182"/>
    </location>
</feature>
<evidence type="ECO:0000313" key="3">
    <source>
        <dbReference type="Proteomes" id="UP001144341"/>
    </source>
</evidence>
<keyword evidence="1" id="KW-0472">Membrane</keyword>
<keyword evidence="1" id="KW-0812">Transmembrane</keyword>
<evidence type="ECO:0000313" key="2">
    <source>
        <dbReference type="EMBL" id="MCZ4222833.1"/>
    </source>
</evidence>
<reference evidence="2" key="1">
    <citation type="submission" date="2022-12" db="EMBL/GenBank/DDBJ databases">
        <title>Genome sequence of SJ11.</title>
        <authorList>
            <person name="Woo H."/>
        </authorList>
    </citation>
    <scope>NUCLEOTIDE SEQUENCE</scope>
    <source>
        <strain evidence="2">SJ11</strain>
    </source>
</reference>
<keyword evidence="3" id="KW-1185">Reference proteome</keyword>
<comment type="caution">
    <text evidence="2">The sequence shown here is derived from an EMBL/GenBank/DDBJ whole genome shotgun (WGS) entry which is preliminary data.</text>
</comment>